<evidence type="ECO:0000313" key="2">
    <source>
        <dbReference type="Proteomes" id="UP000531561"/>
    </source>
</evidence>
<dbReference type="RefSeq" id="XP_037193374.1">
    <property type="nucleotide sequence ID" value="XM_037334840.1"/>
</dbReference>
<dbReference type="AlphaFoldDB" id="A0A8H6EJD3"/>
<organism evidence="1 2">
    <name type="scientific">Botrytis fragariae</name>
    <dbReference type="NCBI Taxonomy" id="1964551"/>
    <lineage>
        <taxon>Eukaryota</taxon>
        <taxon>Fungi</taxon>
        <taxon>Dikarya</taxon>
        <taxon>Ascomycota</taxon>
        <taxon>Pezizomycotina</taxon>
        <taxon>Leotiomycetes</taxon>
        <taxon>Helotiales</taxon>
        <taxon>Sclerotiniaceae</taxon>
        <taxon>Botrytis</taxon>
    </lineage>
</organism>
<dbReference type="EMBL" id="JABFCT010000007">
    <property type="protein sequence ID" value="KAF5874428.1"/>
    <property type="molecule type" value="Genomic_DNA"/>
</dbReference>
<keyword evidence="2" id="KW-1185">Reference proteome</keyword>
<proteinExistence type="predicted"/>
<dbReference type="Proteomes" id="UP000531561">
    <property type="component" value="Unassembled WGS sequence"/>
</dbReference>
<name>A0A8H6EJD3_9HELO</name>
<accession>A0A8H6EJD3</accession>
<dbReference type="GeneID" id="59258532"/>
<reference evidence="1 2" key="1">
    <citation type="journal article" date="2020" name="Phytopathology">
        <title>A high-quality genome resource of Botrytis fragariae, a new and rapidly spreading fungal pathogen causing strawberry gray mold in the U.S.A.</title>
        <authorList>
            <person name="Wu Y."/>
            <person name="Saski C.A."/>
            <person name="Schnabel G."/>
            <person name="Xiao S."/>
            <person name="Hu M."/>
        </authorList>
    </citation>
    <scope>NUCLEOTIDE SEQUENCE [LARGE SCALE GENOMIC DNA]</scope>
    <source>
        <strain evidence="1 2">BVB16</strain>
    </source>
</reference>
<evidence type="ECO:0000313" key="1">
    <source>
        <dbReference type="EMBL" id="KAF5874428.1"/>
    </source>
</evidence>
<protein>
    <submittedName>
        <fullName evidence="1">Uncharacterized protein</fullName>
    </submittedName>
</protein>
<sequence length="105" mass="11818">MGVFGSNQCSRTGGSLCWQLSENQPVEYQSSVCWCPPLFQSSKIRGIHLAIADSGIRRSRARQHEKPTRPPSIPHMDCRAYRGKTFHYTKKKAIFTDFSTINSAA</sequence>
<comment type="caution">
    <text evidence="1">The sequence shown here is derived from an EMBL/GenBank/DDBJ whole genome shotgun (WGS) entry which is preliminary data.</text>
</comment>
<gene>
    <name evidence="1" type="ORF">Bfra_004435</name>
</gene>